<feature type="region of interest" description="Disordered" evidence="2">
    <location>
        <begin position="111"/>
        <end position="159"/>
    </location>
</feature>
<feature type="region of interest" description="Disordered" evidence="2">
    <location>
        <begin position="274"/>
        <end position="299"/>
    </location>
</feature>
<feature type="compositionally biased region" description="Polar residues" evidence="2">
    <location>
        <begin position="34"/>
        <end position="48"/>
    </location>
</feature>
<accession>A0A9W7EYP8</accession>
<name>A0A9W7EYP8_9STRA</name>
<feature type="compositionally biased region" description="Polar residues" evidence="2">
    <location>
        <begin position="111"/>
        <end position="121"/>
    </location>
</feature>
<dbReference type="Proteomes" id="UP001162640">
    <property type="component" value="Unassembled WGS sequence"/>
</dbReference>
<evidence type="ECO:0000256" key="1">
    <source>
        <dbReference type="SAM" id="Coils"/>
    </source>
</evidence>
<dbReference type="EMBL" id="BLQM01000599">
    <property type="protein sequence ID" value="GMH95312.1"/>
    <property type="molecule type" value="Genomic_DNA"/>
</dbReference>
<evidence type="ECO:0000256" key="2">
    <source>
        <dbReference type="SAM" id="MobiDB-lite"/>
    </source>
</evidence>
<feature type="compositionally biased region" description="Polar residues" evidence="2">
    <location>
        <begin position="71"/>
        <end position="87"/>
    </location>
</feature>
<organism evidence="3 4">
    <name type="scientific">Triparma laevis f. inornata</name>
    <dbReference type="NCBI Taxonomy" id="1714386"/>
    <lineage>
        <taxon>Eukaryota</taxon>
        <taxon>Sar</taxon>
        <taxon>Stramenopiles</taxon>
        <taxon>Ochrophyta</taxon>
        <taxon>Bolidophyceae</taxon>
        <taxon>Parmales</taxon>
        <taxon>Triparmaceae</taxon>
        <taxon>Triparma</taxon>
    </lineage>
</organism>
<evidence type="ECO:0000313" key="4">
    <source>
        <dbReference type="Proteomes" id="UP001162640"/>
    </source>
</evidence>
<feature type="compositionally biased region" description="Polar residues" evidence="2">
    <location>
        <begin position="274"/>
        <end position="290"/>
    </location>
</feature>
<gene>
    <name evidence="3" type="ORF">TL16_g13125</name>
</gene>
<sequence length="512" mass="57265">MSTASSPSSPNVSMSASSINNASINNASYNTTAGPHTSSPLGYSTLGTPGTPLERLMSKISATPQPFSPYSPAQSILSKNDNPSSNVQSGTLRHALNVVERLQSQVNELARENTSLSAENQTLTSDLSTTKTSLKNTRTKLSESENTLASLEGTSTSKRREWKLEGEKLRDDLSMLHRKLLTTAEVTRGLKDTIGRMEKEYHIKIEKSEESVSRAMELVDRVQVAAGKAVQKERDVGRDRRREEEEEIERATMTVKKFKKACEKLTNQNKSYSQKIHTLQSDASSQTREISTLRRSNDGTRDELSECKIQLARYEERSKDVVGFNREIIELKKSGDDKDKKNLELTMENDALKTEIESILDQYSINIAKVRSVAAEQIELEHSMRQRLQLEVKEAKGAIRDMSKEVKDRNALLNVLEDRLTNMNAIEVGMESTLKRAVEFGDDENEVLNEITQHQAQSRRKGEGLYNNDIFKKLEEIGLNEGAIAVRKAVRERTVGEGGEVKTNGGRAWTIN</sequence>
<comment type="caution">
    <text evidence="3">The sequence shown here is derived from an EMBL/GenBank/DDBJ whole genome shotgun (WGS) entry which is preliminary data.</text>
</comment>
<evidence type="ECO:0000313" key="3">
    <source>
        <dbReference type="EMBL" id="GMH95312.1"/>
    </source>
</evidence>
<proteinExistence type="predicted"/>
<dbReference type="AlphaFoldDB" id="A0A9W7EYP8"/>
<feature type="compositionally biased region" description="Low complexity" evidence="2">
    <location>
        <begin position="122"/>
        <end position="136"/>
    </location>
</feature>
<feature type="compositionally biased region" description="Polar residues" evidence="2">
    <location>
        <begin position="144"/>
        <end position="156"/>
    </location>
</feature>
<feature type="region of interest" description="Disordered" evidence="2">
    <location>
        <begin position="25"/>
        <end position="87"/>
    </location>
</feature>
<reference evidence="4" key="1">
    <citation type="journal article" date="2023" name="Commun. Biol.">
        <title>Genome analysis of Parmales, the sister group of diatoms, reveals the evolutionary specialization of diatoms from phago-mixotrophs to photoautotrophs.</title>
        <authorList>
            <person name="Ban H."/>
            <person name="Sato S."/>
            <person name="Yoshikawa S."/>
            <person name="Yamada K."/>
            <person name="Nakamura Y."/>
            <person name="Ichinomiya M."/>
            <person name="Sato N."/>
            <person name="Blanc-Mathieu R."/>
            <person name="Endo H."/>
            <person name="Kuwata A."/>
            <person name="Ogata H."/>
        </authorList>
    </citation>
    <scope>NUCLEOTIDE SEQUENCE [LARGE SCALE GENOMIC DNA]</scope>
</reference>
<protein>
    <submittedName>
        <fullName evidence="3">Uncharacterized protein</fullName>
    </submittedName>
</protein>
<feature type="coiled-coil region" evidence="1">
    <location>
        <begin position="342"/>
        <end position="419"/>
    </location>
</feature>
<keyword evidence="1" id="KW-0175">Coiled coil</keyword>